<dbReference type="AlphaFoldDB" id="A0A9P4NSW1"/>
<organism evidence="4 5">
    <name type="scientific">Tothia fuscella</name>
    <dbReference type="NCBI Taxonomy" id="1048955"/>
    <lineage>
        <taxon>Eukaryota</taxon>
        <taxon>Fungi</taxon>
        <taxon>Dikarya</taxon>
        <taxon>Ascomycota</taxon>
        <taxon>Pezizomycotina</taxon>
        <taxon>Dothideomycetes</taxon>
        <taxon>Pleosporomycetidae</taxon>
        <taxon>Venturiales</taxon>
        <taxon>Cylindrosympodiaceae</taxon>
        <taxon>Tothia</taxon>
    </lineage>
</organism>
<sequence>MHFSVRETLSLFALLAASASALEPGNPILDGIFHKRQVGGTAVTTATDTTADPTTTTGRTTITTTPSTTFDTETTSTSTRTTTSNGTPTTVTTRTTATTPTTSPLPPTTTVVPTTSMRTSETTSSRTTSNTSRTTITSAQVTAITSQAVTTIVVTENGAPTTRLSTSAMVIQSTTGFATITTTPGLADGGSSGGSTGLSSKAKGIIGGVVGGIGGAILLGGIALVCWRIWGRKRNNTSDYDDVRSEGTAVQGSGMEPKRTSGGVADDESHFDRYTQPAGRPNAAANF</sequence>
<keyword evidence="3" id="KW-0732">Signal</keyword>
<protein>
    <recommendedName>
        <fullName evidence="6">Mid2 domain-containing protein</fullName>
    </recommendedName>
</protein>
<feature type="signal peptide" evidence="3">
    <location>
        <begin position="1"/>
        <end position="21"/>
    </location>
</feature>
<feature type="region of interest" description="Disordered" evidence="1">
    <location>
        <begin position="237"/>
        <end position="287"/>
    </location>
</feature>
<feature type="chain" id="PRO_5040457911" description="Mid2 domain-containing protein" evidence="3">
    <location>
        <begin position="22"/>
        <end position="287"/>
    </location>
</feature>
<keyword evidence="2" id="KW-0472">Membrane</keyword>
<evidence type="ECO:0000256" key="1">
    <source>
        <dbReference type="SAM" id="MobiDB-lite"/>
    </source>
</evidence>
<evidence type="ECO:0000313" key="4">
    <source>
        <dbReference type="EMBL" id="KAF2430694.1"/>
    </source>
</evidence>
<accession>A0A9P4NSW1</accession>
<feature type="transmembrane region" description="Helical" evidence="2">
    <location>
        <begin position="205"/>
        <end position="227"/>
    </location>
</feature>
<name>A0A9P4NSW1_9PEZI</name>
<evidence type="ECO:0000313" key="5">
    <source>
        <dbReference type="Proteomes" id="UP000800235"/>
    </source>
</evidence>
<evidence type="ECO:0008006" key="6">
    <source>
        <dbReference type="Google" id="ProtNLM"/>
    </source>
</evidence>
<evidence type="ECO:0000256" key="2">
    <source>
        <dbReference type="SAM" id="Phobius"/>
    </source>
</evidence>
<keyword evidence="2" id="KW-1133">Transmembrane helix</keyword>
<comment type="caution">
    <text evidence="4">The sequence shown here is derived from an EMBL/GenBank/DDBJ whole genome shotgun (WGS) entry which is preliminary data.</text>
</comment>
<evidence type="ECO:0000256" key="3">
    <source>
        <dbReference type="SAM" id="SignalP"/>
    </source>
</evidence>
<dbReference type="OrthoDB" id="3945491at2759"/>
<proteinExistence type="predicted"/>
<feature type="region of interest" description="Disordered" evidence="1">
    <location>
        <begin position="46"/>
        <end position="133"/>
    </location>
</feature>
<gene>
    <name evidence="4" type="ORF">EJ08DRAFT_660629</name>
</gene>
<dbReference type="EMBL" id="MU007037">
    <property type="protein sequence ID" value="KAF2430694.1"/>
    <property type="molecule type" value="Genomic_DNA"/>
</dbReference>
<keyword evidence="2" id="KW-0812">Transmembrane</keyword>
<dbReference type="Proteomes" id="UP000800235">
    <property type="component" value="Unassembled WGS sequence"/>
</dbReference>
<reference evidence="4" key="1">
    <citation type="journal article" date="2020" name="Stud. Mycol.">
        <title>101 Dothideomycetes genomes: a test case for predicting lifestyles and emergence of pathogens.</title>
        <authorList>
            <person name="Haridas S."/>
            <person name="Albert R."/>
            <person name="Binder M."/>
            <person name="Bloem J."/>
            <person name="Labutti K."/>
            <person name="Salamov A."/>
            <person name="Andreopoulos B."/>
            <person name="Baker S."/>
            <person name="Barry K."/>
            <person name="Bills G."/>
            <person name="Bluhm B."/>
            <person name="Cannon C."/>
            <person name="Castanera R."/>
            <person name="Culley D."/>
            <person name="Daum C."/>
            <person name="Ezra D."/>
            <person name="Gonzalez J."/>
            <person name="Henrissat B."/>
            <person name="Kuo A."/>
            <person name="Liang C."/>
            <person name="Lipzen A."/>
            <person name="Lutzoni F."/>
            <person name="Magnuson J."/>
            <person name="Mondo S."/>
            <person name="Nolan M."/>
            <person name="Ohm R."/>
            <person name="Pangilinan J."/>
            <person name="Park H.-J."/>
            <person name="Ramirez L."/>
            <person name="Alfaro M."/>
            <person name="Sun H."/>
            <person name="Tritt A."/>
            <person name="Yoshinaga Y."/>
            <person name="Zwiers L.-H."/>
            <person name="Turgeon B."/>
            <person name="Goodwin S."/>
            <person name="Spatafora J."/>
            <person name="Crous P."/>
            <person name="Grigoriev I."/>
        </authorList>
    </citation>
    <scope>NUCLEOTIDE SEQUENCE</scope>
    <source>
        <strain evidence="4">CBS 130266</strain>
    </source>
</reference>
<keyword evidence="5" id="KW-1185">Reference proteome</keyword>